<dbReference type="InterPro" id="IPR010090">
    <property type="entry name" value="Phage_tape_meas"/>
</dbReference>
<dbReference type="NCBIfam" id="TIGR01760">
    <property type="entry name" value="tape_meas_TP901"/>
    <property type="match status" value="1"/>
</dbReference>
<evidence type="ECO:0000256" key="1">
    <source>
        <dbReference type="ARBA" id="ARBA00022612"/>
    </source>
</evidence>
<organism evidence="4 5">
    <name type="scientific">Carnobacterium viridans</name>
    <dbReference type="NCBI Taxonomy" id="174587"/>
    <lineage>
        <taxon>Bacteria</taxon>
        <taxon>Bacillati</taxon>
        <taxon>Bacillota</taxon>
        <taxon>Bacilli</taxon>
        <taxon>Lactobacillales</taxon>
        <taxon>Carnobacteriaceae</taxon>
        <taxon>Carnobacterium</taxon>
    </lineage>
</organism>
<gene>
    <name evidence="4" type="ORF">SAMN04487752_1157</name>
</gene>
<dbReference type="Proteomes" id="UP000199481">
    <property type="component" value="Unassembled WGS sequence"/>
</dbReference>
<proteinExistence type="predicted"/>
<sequence length="1627" mass="173164">MAGELRKLGVRLTAEGVNQYKDDLRSAGSAARLMSQETKIAILELGEGASSADKFQTQLKSLDREYDVQKNKLKTLSNAQKEFTTSLGLVEREITSTTSALKSSQSETNRLEKEYRTLAKTTSNSAIETNKAKQAFQDSSGTLKTTQNETNRLEKEYRELGKTLGYNATETKKAKQAWQESAAVLKSSQADTNRLEKEYRELAKASGLNATETKKAKQAWQESKQETKELATNLNKLEKDQSQYTKELDKMPGKINAAKISMGELSNEMQALNREYIKNGGHLADVSAKLTTVGDKVKTFSRGIQSAGSTLTTGVTLPLIAMGTAALTAGVKFEQQMSRVGSIADATKEELSQLTEQAKELGASTAFSASEVAAGMENMASAGFTVTEIMNAMSGVLDLAAVSGGDVALASEAAATAINAFKLEAGDAGHVADVFARAAADTNAEVGDMAEALKYAAPPAANLGLSLEDTAAAIGIMSDAGIKGSMAGTTLRGALTRLAKPTSAASDLMSDLGIQMFDAQGKIKPMSQIVTELQDGLAGMTNEQKASTLATIFGQEAMNGMMVLVDAGSGKVDALSKSLENSTGSAEKMATAMQDNVAGTLDEMMGALETAGIELTEALAPAVTEIAEKITQLVGSFNELDDETQQTIIKWLALAAAAGPMLSAIGSMGQGVGTLIKLGGASTKVYGGLKASLSQTSLATKVAVGSVDDLALAAAGAGGAGGVGGLTLALGAALPWIAGITLAVGAGYGAWKIWGEGAYEAGERTKQWGSDIGEEADKALDDFQTLSDEAGLATDLMAFNVEDGTSRAITAYSEMAGSIKEDIKETISETEEGLAGLPESVRKIVGDSMTAGVAEQSKLVEEIDTIQAAITGIYENALAENRSVTDEELIVIENYHSRLAEIRSETLKLSAEEQRKVQAVMTEDLRSFSTEQLRQRTEMLNDEATVIQKGYDKQAKLLEEQLTSGVLGREQYNDAMAALNASEIGDLSEIGMEYLKVWQERGDIPLETQKKILADMGLSYSEIQAQLDLNNQQIAQSNKYMAESSKDASEEVRKANDTWNGMILDEKTGKVTTNLDKVITEASESEEGWNNLQFIMQNAELDTNAKEKIMEALMANGKWWEMDFPTQFADVETNAGQVATSFLQANYDWESMKYEDKMAILNSNSPETVKQALIDTGVWENLTPTEKEMIISTNAGRAAQIALESTGLWNLLTPEEKQMVVTSNSSEEAVKGAEASYTWNGTTWVPKEAKVVASTNAPEVAGQSKIAINEVPELKYANILASSNTLAIKGQVDSTSQSADILGSKLPVIKTSTNAPITEGKLKYATTAATILNSQAPYIPVTDNSGKTKGNLDKTTSSAKTLNNQAPYIPVTDNSNSTKGNLNATTSAAKILNTQSPYITASTNAPKVKGQIDSAKNAAKDKSFTITGFFKKAGSWLGFATGTPATPYDGTFKLGDGGKREPYLTPSGSFGVSGSTDELHNLPKGTRVWPSRQSFKTSARSNDQLKQYLDMIPKFAKGGTIQNAYDGYAGLVGEAGPEIFNIAKGKVSITPISQGQRTKVLDQQGGGSKVDMSETNNLLQALIQLVAQGQVIQMDGREVGRSIYDEVDSIMNHNFNRGSIMSMKGGG</sequence>
<keyword evidence="1" id="KW-1188">Viral release from host cell</keyword>
<keyword evidence="5" id="KW-1185">Reference proteome</keyword>
<dbReference type="Pfam" id="PF10145">
    <property type="entry name" value="PhageMin_Tail"/>
    <property type="match status" value="1"/>
</dbReference>
<accession>A0A1H0YTZ6</accession>
<dbReference type="RefSeq" id="WP_089976031.1">
    <property type="nucleotide sequence ID" value="NZ_CP084916.1"/>
</dbReference>
<evidence type="ECO:0000313" key="5">
    <source>
        <dbReference type="Proteomes" id="UP000199481"/>
    </source>
</evidence>
<feature type="compositionally biased region" description="Polar residues" evidence="2">
    <location>
        <begin position="136"/>
        <end position="150"/>
    </location>
</feature>
<protein>
    <submittedName>
        <fullName evidence="4">Phage tail tape measure protein, TP901 family, core region</fullName>
    </submittedName>
</protein>
<evidence type="ECO:0000313" key="4">
    <source>
        <dbReference type="EMBL" id="SDQ18697.1"/>
    </source>
</evidence>
<feature type="domain" description="Phage tail tape measure protein" evidence="3">
    <location>
        <begin position="356"/>
        <end position="554"/>
    </location>
</feature>
<evidence type="ECO:0000256" key="2">
    <source>
        <dbReference type="SAM" id="MobiDB-lite"/>
    </source>
</evidence>
<dbReference type="SUPFAM" id="SSF57997">
    <property type="entry name" value="Tropomyosin"/>
    <property type="match status" value="1"/>
</dbReference>
<dbReference type="PANTHER" id="PTHR37813:SF1">
    <property type="entry name" value="FELS-2 PROPHAGE PROTEIN"/>
    <property type="match status" value="1"/>
</dbReference>
<feature type="region of interest" description="Disordered" evidence="2">
    <location>
        <begin position="123"/>
        <end position="150"/>
    </location>
</feature>
<dbReference type="EMBL" id="FNJW01000008">
    <property type="protein sequence ID" value="SDQ18697.1"/>
    <property type="molecule type" value="Genomic_DNA"/>
</dbReference>
<dbReference type="OrthoDB" id="2161870at2"/>
<name>A0A1H0YTZ6_9LACT</name>
<evidence type="ECO:0000259" key="3">
    <source>
        <dbReference type="Pfam" id="PF10145"/>
    </source>
</evidence>
<dbReference type="PANTHER" id="PTHR37813">
    <property type="entry name" value="FELS-2 PROPHAGE PROTEIN"/>
    <property type="match status" value="1"/>
</dbReference>
<reference evidence="5" key="1">
    <citation type="submission" date="2016-10" db="EMBL/GenBank/DDBJ databases">
        <authorList>
            <person name="Varghese N."/>
            <person name="Submissions S."/>
        </authorList>
    </citation>
    <scope>NUCLEOTIDE SEQUENCE [LARGE SCALE GENOMIC DNA]</scope>
    <source>
        <strain evidence="5">MPL-11</strain>
    </source>
</reference>